<dbReference type="STRING" id="554055.A0A2P6V7E0"/>
<organism evidence="7 8">
    <name type="scientific">Micractinium conductrix</name>
    <dbReference type="NCBI Taxonomy" id="554055"/>
    <lineage>
        <taxon>Eukaryota</taxon>
        <taxon>Viridiplantae</taxon>
        <taxon>Chlorophyta</taxon>
        <taxon>core chlorophytes</taxon>
        <taxon>Trebouxiophyceae</taxon>
        <taxon>Chlorellales</taxon>
        <taxon>Chlorellaceae</taxon>
        <taxon>Chlorella clade</taxon>
        <taxon>Micractinium</taxon>
    </lineage>
</organism>
<evidence type="ECO:0000259" key="6">
    <source>
        <dbReference type="PROSITE" id="PS50865"/>
    </source>
</evidence>
<comment type="caution">
    <text evidence="7">The sequence shown here is derived from an EMBL/GenBank/DDBJ whole genome shotgun (WGS) entry which is preliminary data.</text>
</comment>
<dbReference type="PROSITE" id="PS50865">
    <property type="entry name" value="ZF_MYND_2"/>
    <property type="match status" value="1"/>
</dbReference>
<feature type="compositionally biased region" description="Gly residues" evidence="5">
    <location>
        <begin position="244"/>
        <end position="257"/>
    </location>
</feature>
<proteinExistence type="predicted"/>
<evidence type="ECO:0000256" key="2">
    <source>
        <dbReference type="ARBA" id="ARBA00022771"/>
    </source>
</evidence>
<gene>
    <name evidence="7" type="ORF">C2E20_6508</name>
</gene>
<evidence type="ECO:0000256" key="3">
    <source>
        <dbReference type="ARBA" id="ARBA00022833"/>
    </source>
</evidence>
<dbReference type="SUPFAM" id="SSF144232">
    <property type="entry name" value="HIT/MYND zinc finger-like"/>
    <property type="match status" value="1"/>
</dbReference>
<dbReference type="Proteomes" id="UP000239649">
    <property type="component" value="Unassembled WGS sequence"/>
</dbReference>
<dbReference type="InterPro" id="IPR002893">
    <property type="entry name" value="Znf_MYND"/>
</dbReference>
<dbReference type="Gene3D" id="6.10.140.2220">
    <property type="match status" value="1"/>
</dbReference>
<accession>A0A2P6V7E0</accession>
<dbReference type="EMBL" id="LHPF02000022">
    <property type="protein sequence ID" value="PSC70015.1"/>
    <property type="molecule type" value="Genomic_DNA"/>
</dbReference>
<feature type="region of interest" description="Disordered" evidence="5">
    <location>
        <begin position="238"/>
        <end position="257"/>
    </location>
</feature>
<dbReference type="PROSITE" id="PS01360">
    <property type="entry name" value="ZF_MYND_1"/>
    <property type="match status" value="1"/>
</dbReference>
<evidence type="ECO:0000256" key="4">
    <source>
        <dbReference type="PROSITE-ProRule" id="PRU00134"/>
    </source>
</evidence>
<keyword evidence="3" id="KW-0862">Zinc</keyword>
<sequence>MLAESAGWGFEVNAAMLPPLGIVKLCGVLLTYGVLTEKFPQQVLSALAGMAAALEDASRHPALEAALQGLGTPLTLPLLRHLVQRQVSFKHGALGAEYRSSGIEKLLSDGTACQARAKVWASKKEITHMKVVRQGAEEQLQRALQGTPRRLRERGLVVAINLAWSSDAALGFVDPSLIAQNDERYRPAKCDACGAHMAQACKCSACKQVSYCNAACQKRHWPEHKAACKQAQRAAAAASSSGSGVSGGSGSGTGQQQ</sequence>
<reference evidence="7 8" key="1">
    <citation type="journal article" date="2018" name="Plant J.">
        <title>Genome sequences of Chlorella sorokiniana UTEX 1602 and Micractinium conductrix SAG 241.80: implications to maltose excretion by a green alga.</title>
        <authorList>
            <person name="Arriola M.B."/>
            <person name="Velmurugan N."/>
            <person name="Zhang Y."/>
            <person name="Plunkett M.H."/>
            <person name="Hondzo H."/>
            <person name="Barney B.M."/>
        </authorList>
    </citation>
    <scope>NUCLEOTIDE SEQUENCE [LARGE SCALE GENOMIC DNA]</scope>
    <source>
        <strain evidence="7 8">SAG 241.80</strain>
    </source>
</reference>
<dbReference type="GO" id="GO:0008270">
    <property type="term" value="F:zinc ion binding"/>
    <property type="evidence" value="ECO:0007669"/>
    <property type="project" value="UniProtKB-KW"/>
</dbReference>
<name>A0A2P6V7E0_9CHLO</name>
<keyword evidence="8" id="KW-1185">Reference proteome</keyword>
<protein>
    <submittedName>
        <fullName evidence="7">Tudor domain-containing 1</fullName>
    </submittedName>
</protein>
<evidence type="ECO:0000256" key="1">
    <source>
        <dbReference type="ARBA" id="ARBA00022723"/>
    </source>
</evidence>
<keyword evidence="2 4" id="KW-0863">Zinc-finger</keyword>
<evidence type="ECO:0000256" key="5">
    <source>
        <dbReference type="SAM" id="MobiDB-lite"/>
    </source>
</evidence>
<dbReference type="OrthoDB" id="540581at2759"/>
<feature type="domain" description="MYND-type" evidence="6">
    <location>
        <begin position="190"/>
        <end position="228"/>
    </location>
</feature>
<evidence type="ECO:0000313" key="7">
    <source>
        <dbReference type="EMBL" id="PSC70015.1"/>
    </source>
</evidence>
<dbReference type="Pfam" id="PF01753">
    <property type="entry name" value="zf-MYND"/>
    <property type="match status" value="1"/>
</dbReference>
<keyword evidence="1" id="KW-0479">Metal-binding</keyword>
<dbReference type="AlphaFoldDB" id="A0A2P6V7E0"/>
<evidence type="ECO:0000313" key="8">
    <source>
        <dbReference type="Proteomes" id="UP000239649"/>
    </source>
</evidence>